<dbReference type="OrthoDB" id="3021452at2759"/>
<sequence>MPMDETDTFIENSDSAKNLRQHNLLEQTPVFQTSSRLFIVHALHTLLLLITLIILVIGTFHWEHIVYIDSIQAGKVTSYLTLAFQTFFTLSVILLSVIARAVAVDKAIRHPRTLQDLDTRIQAWGGIGSLFTEWRGMRNLGFLGSLIPLYFVAGAGVHLAGSGVLGVEIYNQTVTWNSAVDVKNHQGRYLDSFPMGSRNVQDYFTNMSLNWPTRSIDMFPQDGITAVRDGRTREQGLLWTLVYDVPPYPIDSFGYDALHVNSTQMKVTCDQPSANVEAFLVPAGSNDTSAATAFNPDLLNGNMDMWITVSMNSTPPYSDSPINFSTYWDIHNHSNKVVLHPWTLKESASFPSHHQILFAWATTDENKVLWDTTGRNGTMYNFTVGYVQIFGCSLTLNRTIVDVTEASEVSNFNNTNLQMIVHKYAEFLWEESSGERLANTFLTAFSPIPDPGDGNEWRDLGHTVVERILAQGLIDPTGWSSGPVRITEVEEWIERIFASWIWSIWQHCDFPYLLVDDSHDICRNFHSSKGILKPEEVPGDTPELVRAGVTRTLEKGRLHIFRWRSVTAFLSSVVLCMLCFLLLGTKSDLPKGALLREARLVEDVCLMVDSGVPSMVKKQGVSGIPLKYGVNEDESHWMLDVDTTKVQEL</sequence>
<dbReference type="InParanoid" id="A0A2H3CWL6"/>
<keyword evidence="1" id="KW-1133">Transmembrane helix</keyword>
<keyword evidence="3" id="KW-1185">Reference proteome</keyword>
<dbReference type="AlphaFoldDB" id="A0A2H3CWL6"/>
<reference evidence="3" key="1">
    <citation type="journal article" date="2017" name="Nat. Ecol. Evol.">
        <title>Genome expansion and lineage-specific genetic innovations in the forest pathogenic fungi Armillaria.</title>
        <authorList>
            <person name="Sipos G."/>
            <person name="Prasanna A.N."/>
            <person name="Walter M.C."/>
            <person name="O'Connor E."/>
            <person name="Balint B."/>
            <person name="Krizsan K."/>
            <person name="Kiss B."/>
            <person name="Hess J."/>
            <person name="Varga T."/>
            <person name="Slot J."/>
            <person name="Riley R."/>
            <person name="Boka B."/>
            <person name="Rigling D."/>
            <person name="Barry K."/>
            <person name="Lee J."/>
            <person name="Mihaltcheva S."/>
            <person name="LaButti K."/>
            <person name="Lipzen A."/>
            <person name="Waldron R."/>
            <person name="Moloney N.M."/>
            <person name="Sperisen C."/>
            <person name="Kredics L."/>
            <person name="Vagvoelgyi C."/>
            <person name="Patrignani A."/>
            <person name="Fitzpatrick D."/>
            <person name="Nagy I."/>
            <person name="Doyle S."/>
            <person name="Anderson J.B."/>
            <person name="Grigoriev I.V."/>
            <person name="Gueldener U."/>
            <person name="Muensterkoetter M."/>
            <person name="Nagy L.G."/>
        </authorList>
    </citation>
    <scope>NUCLEOTIDE SEQUENCE [LARGE SCALE GENOMIC DNA]</scope>
    <source>
        <strain evidence="3">Ar21-2</strain>
    </source>
</reference>
<keyword evidence="1" id="KW-0472">Membrane</keyword>
<feature type="transmembrane region" description="Helical" evidence="1">
    <location>
        <begin position="37"/>
        <end position="62"/>
    </location>
</feature>
<dbReference type="EMBL" id="KZ293688">
    <property type="protein sequence ID" value="PBK85874.1"/>
    <property type="molecule type" value="Genomic_DNA"/>
</dbReference>
<evidence type="ECO:0000313" key="2">
    <source>
        <dbReference type="EMBL" id="PBK85874.1"/>
    </source>
</evidence>
<proteinExistence type="predicted"/>
<evidence type="ECO:0000256" key="1">
    <source>
        <dbReference type="SAM" id="Phobius"/>
    </source>
</evidence>
<feature type="transmembrane region" description="Helical" evidence="1">
    <location>
        <begin position="561"/>
        <end position="583"/>
    </location>
</feature>
<gene>
    <name evidence="2" type="ORF">ARMGADRAFT_1169354</name>
</gene>
<name>A0A2H3CWL6_ARMGA</name>
<feature type="transmembrane region" description="Helical" evidence="1">
    <location>
        <begin position="82"/>
        <end position="103"/>
    </location>
</feature>
<keyword evidence="1" id="KW-0812">Transmembrane</keyword>
<accession>A0A2H3CWL6</accession>
<protein>
    <submittedName>
        <fullName evidence="2">Uncharacterized protein</fullName>
    </submittedName>
</protein>
<dbReference type="Proteomes" id="UP000217790">
    <property type="component" value="Unassembled WGS sequence"/>
</dbReference>
<feature type="transmembrane region" description="Helical" evidence="1">
    <location>
        <begin position="140"/>
        <end position="161"/>
    </location>
</feature>
<organism evidence="2 3">
    <name type="scientific">Armillaria gallica</name>
    <name type="common">Bulbous honey fungus</name>
    <name type="synonym">Armillaria bulbosa</name>
    <dbReference type="NCBI Taxonomy" id="47427"/>
    <lineage>
        <taxon>Eukaryota</taxon>
        <taxon>Fungi</taxon>
        <taxon>Dikarya</taxon>
        <taxon>Basidiomycota</taxon>
        <taxon>Agaricomycotina</taxon>
        <taxon>Agaricomycetes</taxon>
        <taxon>Agaricomycetidae</taxon>
        <taxon>Agaricales</taxon>
        <taxon>Marasmiineae</taxon>
        <taxon>Physalacriaceae</taxon>
        <taxon>Armillaria</taxon>
    </lineage>
</organism>
<evidence type="ECO:0000313" key="3">
    <source>
        <dbReference type="Proteomes" id="UP000217790"/>
    </source>
</evidence>